<reference evidence="2" key="1">
    <citation type="submission" date="2016-04" db="EMBL/GenBank/DDBJ databases">
        <authorList>
            <person name="Nguyen H.D."/>
            <person name="Samba Siva P."/>
            <person name="Cullis J."/>
            <person name="Levesque C.A."/>
            <person name="Hambleton S."/>
        </authorList>
    </citation>
    <scope>NUCLEOTIDE SEQUENCE</scope>
    <source>
        <strain evidence="2">DAOMC 236416</strain>
    </source>
</reference>
<dbReference type="AlphaFoldDB" id="A0A177TFR0"/>
<evidence type="ECO:0000313" key="3">
    <source>
        <dbReference type="Proteomes" id="UP000077521"/>
    </source>
</evidence>
<proteinExistence type="predicted"/>
<feature type="compositionally biased region" description="Gly residues" evidence="1">
    <location>
        <begin position="217"/>
        <end position="226"/>
    </location>
</feature>
<evidence type="ECO:0000313" key="2">
    <source>
        <dbReference type="EMBL" id="KAE8251861.1"/>
    </source>
</evidence>
<protein>
    <submittedName>
        <fullName evidence="2">Uncharacterized protein</fullName>
    </submittedName>
</protein>
<sequence>MDGAPAAVRWRPPPIPGIPVDLQQRAEVLQGAYVNSGRMSGALARLQMVALLVSQTSKRNSKGFHGSRRSITRTLAAMHSEVLNSFVTSRTRMDADLAEFKTKMDQRFSNAEEDVERRVQGGIHAVEASLTKTDDEDQTELLEALESLKQCGADLERDINSTETDYMTSLAQMTVFSSWSSAWPLAMRCAVEDAREAHASSAPPHYAFAGGNRSIGPDGGARQGEG</sequence>
<organism evidence="2 3">
    <name type="scientific">Tilletia indica</name>
    <dbReference type="NCBI Taxonomy" id="43049"/>
    <lineage>
        <taxon>Eukaryota</taxon>
        <taxon>Fungi</taxon>
        <taxon>Dikarya</taxon>
        <taxon>Basidiomycota</taxon>
        <taxon>Ustilaginomycotina</taxon>
        <taxon>Exobasidiomycetes</taxon>
        <taxon>Tilletiales</taxon>
        <taxon>Tilletiaceae</taxon>
        <taxon>Tilletia</taxon>
    </lineage>
</organism>
<accession>A0A177TFR0</accession>
<gene>
    <name evidence="2" type="ORF">A4X13_0g3813</name>
</gene>
<feature type="region of interest" description="Disordered" evidence="1">
    <location>
        <begin position="198"/>
        <end position="226"/>
    </location>
</feature>
<name>A0A177TFR0_9BASI</name>
<evidence type="ECO:0000256" key="1">
    <source>
        <dbReference type="SAM" id="MobiDB-lite"/>
    </source>
</evidence>
<dbReference type="Proteomes" id="UP000077521">
    <property type="component" value="Unassembled WGS sequence"/>
</dbReference>
<reference evidence="2" key="2">
    <citation type="journal article" date="2019" name="IMA Fungus">
        <title>Genome sequencing and comparison of five Tilletia species to identify candidate genes for the detection of regulated species infecting wheat.</title>
        <authorList>
            <person name="Nguyen H.D.T."/>
            <person name="Sultana T."/>
            <person name="Kesanakurti P."/>
            <person name="Hambleton S."/>
        </authorList>
    </citation>
    <scope>NUCLEOTIDE SEQUENCE</scope>
    <source>
        <strain evidence="2">DAOMC 236416</strain>
    </source>
</reference>
<keyword evidence="3" id="KW-1185">Reference proteome</keyword>
<comment type="caution">
    <text evidence="2">The sequence shown here is derived from an EMBL/GenBank/DDBJ whole genome shotgun (WGS) entry which is preliminary data.</text>
</comment>
<dbReference type="EMBL" id="LWDF02000228">
    <property type="protein sequence ID" value="KAE8251861.1"/>
    <property type="molecule type" value="Genomic_DNA"/>
</dbReference>